<keyword evidence="2" id="KW-1185">Reference proteome</keyword>
<dbReference type="EMBL" id="CP075584">
    <property type="protein sequence ID" value="WBM80411.1"/>
    <property type="molecule type" value="Genomic_DNA"/>
</dbReference>
<gene>
    <name evidence="1" type="ORF">KIV56_02615</name>
</gene>
<accession>A0ABY7ND40</accession>
<evidence type="ECO:0000313" key="1">
    <source>
        <dbReference type="EMBL" id="WBM80411.1"/>
    </source>
</evidence>
<organism evidence="1 2">
    <name type="scientific">Cryobacterium breve</name>
    <dbReference type="NCBI Taxonomy" id="1259258"/>
    <lineage>
        <taxon>Bacteria</taxon>
        <taxon>Bacillati</taxon>
        <taxon>Actinomycetota</taxon>
        <taxon>Actinomycetes</taxon>
        <taxon>Micrococcales</taxon>
        <taxon>Microbacteriaceae</taxon>
        <taxon>Cryobacterium</taxon>
    </lineage>
</organism>
<reference evidence="1 2" key="1">
    <citation type="submission" date="2021-05" db="EMBL/GenBank/DDBJ databases">
        <authorList>
            <person name="Kumar R."/>
            <person name="Kumar A."/>
            <person name="Mukhia S."/>
        </authorList>
    </citation>
    <scope>NUCLEOTIDE SEQUENCE [LARGE SCALE GENOMIC DNA]</scope>
    <source>
        <strain evidence="1 2">ERMR7:08</strain>
    </source>
</reference>
<protein>
    <submittedName>
        <fullName evidence="1">Uncharacterized protein</fullName>
    </submittedName>
</protein>
<dbReference type="Proteomes" id="UP001212421">
    <property type="component" value="Chromosome"/>
</dbReference>
<sequence>MPISIISQDPGVMSRIAPWHWQPGMLPDRTAPEWRMDEFRDHFFEAFE</sequence>
<dbReference type="RefSeq" id="WP_281535062.1">
    <property type="nucleotide sequence ID" value="NZ_CP075584.1"/>
</dbReference>
<name>A0ABY7ND40_9MICO</name>
<evidence type="ECO:0000313" key="2">
    <source>
        <dbReference type="Proteomes" id="UP001212421"/>
    </source>
</evidence>
<proteinExistence type="predicted"/>